<protein>
    <submittedName>
        <fullName evidence="3">Uncharacterized protein</fullName>
    </submittedName>
</protein>
<comment type="similarity">
    <text evidence="1">Belongs to the glycosyl hydrolase 3 family.</text>
</comment>
<dbReference type="RefSeq" id="WP_348523675.1">
    <property type="nucleotide sequence ID" value="NZ_BSUN01000001.1"/>
</dbReference>
<comment type="caution">
    <text evidence="3">The sequence shown here is derived from an EMBL/GenBank/DDBJ whole genome shotgun (WGS) entry which is preliminary data.</text>
</comment>
<accession>A0ABQ6IHA0</accession>
<dbReference type="SUPFAM" id="SSF51445">
    <property type="entry name" value="(Trans)glycosidases"/>
    <property type="match status" value="1"/>
</dbReference>
<proteinExistence type="inferred from homology"/>
<evidence type="ECO:0000313" key="3">
    <source>
        <dbReference type="EMBL" id="GMA37270.1"/>
    </source>
</evidence>
<name>A0ABQ6IHA0_9MICO</name>
<evidence type="ECO:0000256" key="2">
    <source>
        <dbReference type="ARBA" id="ARBA00022801"/>
    </source>
</evidence>
<reference evidence="4" key="1">
    <citation type="journal article" date="2019" name="Int. J. Syst. Evol. Microbiol.">
        <title>The Global Catalogue of Microorganisms (GCM) 10K type strain sequencing project: providing services to taxonomists for standard genome sequencing and annotation.</title>
        <authorList>
            <consortium name="The Broad Institute Genomics Platform"/>
            <consortium name="The Broad Institute Genome Sequencing Center for Infectious Disease"/>
            <person name="Wu L."/>
            <person name="Ma J."/>
        </authorList>
    </citation>
    <scope>NUCLEOTIDE SEQUENCE [LARGE SCALE GENOMIC DNA]</scope>
    <source>
        <strain evidence="4">NBRC 112299</strain>
    </source>
</reference>
<dbReference type="PANTHER" id="PTHR42721">
    <property type="entry name" value="SUGAR HYDROLASE-RELATED"/>
    <property type="match status" value="1"/>
</dbReference>
<organism evidence="3 4">
    <name type="scientific">Demequina litorisediminis</name>
    <dbReference type="NCBI Taxonomy" id="1849022"/>
    <lineage>
        <taxon>Bacteria</taxon>
        <taxon>Bacillati</taxon>
        <taxon>Actinomycetota</taxon>
        <taxon>Actinomycetes</taxon>
        <taxon>Micrococcales</taxon>
        <taxon>Demequinaceae</taxon>
        <taxon>Demequina</taxon>
    </lineage>
</organism>
<dbReference type="InterPro" id="IPR044993">
    <property type="entry name" value="BXL"/>
</dbReference>
<dbReference type="EMBL" id="BSUN01000001">
    <property type="protein sequence ID" value="GMA37270.1"/>
    <property type="molecule type" value="Genomic_DNA"/>
</dbReference>
<evidence type="ECO:0000256" key="1">
    <source>
        <dbReference type="ARBA" id="ARBA00005336"/>
    </source>
</evidence>
<evidence type="ECO:0000313" key="4">
    <source>
        <dbReference type="Proteomes" id="UP001157125"/>
    </source>
</evidence>
<dbReference type="Gene3D" id="3.20.20.300">
    <property type="entry name" value="Glycoside hydrolase, family 3, N-terminal domain"/>
    <property type="match status" value="1"/>
</dbReference>
<dbReference type="PANTHER" id="PTHR42721:SF3">
    <property type="entry name" value="BETA-D-XYLOSIDASE 5-RELATED"/>
    <property type="match status" value="1"/>
</dbReference>
<sequence>MTSTIDDTAVALLPFGDTSLSIEERARDLVGRLTPEERVAMLHQAMPAVERLGVSEYRTGCEALHGAAWMGNATVFPQPVGLAATWDTDLIERVGAVAATEVRAKRSENPWSASMCGRPW</sequence>
<dbReference type="Proteomes" id="UP001157125">
    <property type="component" value="Unassembled WGS sequence"/>
</dbReference>
<dbReference type="InterPro" id="IPR036962">
    <property type="entry name" value="Glyco_hydro_3_N_sf"/>
</dbReference>
<keyword evidence="2" id="KW-0378">Hydrolase</keyword>
<gene>
    <name evidence="3" type="ORF">GCM10025876_34740</name>
</gene>
<dbReference type="InterPro" id="IPR017853">
    <property type="entry name" value="GH"/>
</dbReference>
<keyword evidence="4" id="KW-1185">Reference proteome</keyword>